<evidence type="ECO:0008006" key="4">
    <source>
        <dbReference type="Google" id="ProtNLM"/>
    </source>
</evidence>
<dbReference type="GO" id="GO:0016279">
    <property type="term" value="F:protein-lysine N-methyltransferase activity"/>
    <property type="evidence" value="ECO:0007669"/>
    <property type="project" value="TreeGrafter"/>
</dbReference>
<name>A0A9W8BHC8_9FUNG</name>
<dbReference type="CDD" id="cd10527">
    <property type="entry name" value="SET_LSMT"/>
    <property type="match status" value="1"/>
</dbReference>
<dbReference type="AlphaFoldDB" id="A0A9W8BHC8"/>
<dbReference type="InterPro" id="IPR046341">
    <property type="entry name" value="SET_dom_sf"/>
</dbReference>
<dbReference type="GO" id="GO:0005634">
    <property type="term" value="C:nucleus"/>
    <property type="evidence" value="ECO:0007669"/>
    <property type="project" value="TreeGrafter"/>
</dbReference>
<evidence type="ECO:0000313" key="2">
    <source>
        <dbReference type="EMBL" id="KAJ2006855.1"/>
    </source>
</evidence>
<dbReference type="InterPro" id="IPR050600">
    <property type="entry name" value="SETD3_SETD6_MTase"/>
</dbReference>
<feature type="compositionally biased region" description="Basic and acidic residues" evidence="1">
    <location>
        <begin position="392"/>
        <end position="401"/>
    </location>
</feature>
<dbReference type="GO" id="GO:0042720">
    <property type="term" value="C:mitochondrial inner membrane peptidase complex"/>
    <property type="evidence" value="ECO:0007669"/>
    <property type="project" value="InterPro"/>
</dbReference>
<dbReference type="SUPFAM" id="SSF82199">
    <property type="entry name" value="SET domain"/>
    <property type="match status" value="2"/>
</dbReference>
<dbReference type="PANTHER" id="PTHR13271:SF34">
    <property type="entry name" value="N-LYSINE METHYLTRANSFERASE SETD6"/>
    <property type="match status" value="1"/>
</dbReference>
<feature type="region of interest" description="Disordered" evidence="1">
    <location>
        <begin position="498"/>
        <end position="543"/>
    </location>
</feature>
<evidence type="ECO:0000256" key="1">
    <source>
        <dbReference type="SAM" id="MobiDB-lite"/>
    </source>
</evidence>
<proteinExistence type="predicted"/>
<evidence type="ECO:0000313" key="3">
    <source>
        <dbReference type="Proteomes" id="UP001150907"/>
    </source>
</evidence>
<dbReference type="EMBL" id="JANBQF010000045">
    <property type="protein sequence ID" value="KAJ2006855.1"/>
    <property type="molecule type" value="Genomic_DNA"/>
</dbReference>
<organism evidence="2 3">
    <name type="scientific">Coemansia thaxteri</name>
    <dbReference type="NCBI Taxonomy" id="2663907"/>
    <lineage>
        <taxon>Eukaryota</taxon>
        <taxon>Fungi</taxon>
        <taxon>Fungi incertae sedis</taxon>
        <taxon>Zoopagomycota</taxon>
        <taxon>Kickxellomycotina</taxon>
        <taxon>Kickxellomycetes</taxon>
        <taxon>Kickxellales</taxon>
        <taxon>Kickxellaceae</taxon>
        <taxon>Coemansia</taxon>
    </lineage>
</organism>
<protein>
    <recommendedName>
        <fullName evidence="4">SET domain-containing protein</fullName>
    </recommendedName>
</protein>
<feature type="compositionally biased region" description="Acidic residues" evidence="1">
    <location>
        <begin position="320"/>
        <end position="363"/>
    </location>
</feature>
<dbReference type="Proteomes" id="UP001150907">
    <property type="component" value="Unassembled WGS sequence"/>
</dbReference>
<reference evidence="2" key="1">
    <citation type="submission" date="2022-07" db="EMBL/GenBank/DDBJ databases">
        <title>Phylogenomic reconstructions and comparative analyses of Kickxellomycotina fungi.</title>
        <authorList>
            <person name="Reynolds N.K."/>
            <person name="Stajich J.E."/>
            <person name="Barry K."/>
            <person name="Grigoriev I.V."/>
            <person name="Crous P."/>
            <person name="Smith M.E."/>
        </authorList>
    </citation>
    <scope>NUCLEOTIDE SEQUENCE</scope>
    <source>
        <strain evidence="2">IMI 214461</strain>
    </source>
</reference>
<feature type="region of interest" description="Disordered" evidence="1">
    <location>
        <begin position="320"/>
        <end position="411"/>
    </location>
</feature>
<sequence>MPDPSKDCVLLRIIQYQCAKGDYVVCVPLERLFKKCPGLGSVELVSDGDSFVDVKTLKDVGRWQPSSAPESHTRLPSAEKLQVLLEWFAENKITYNQEAIKIVEQQPTASLTTPKDNAGSLAGFGVVSLRKIESEEPLVVIPKSAVISAATSVLANILIDADIGGNLALCIAVMYEKSLGTASPWYGYLQSLPECADIPLLWDSQSRAWLAGTDVGQWIGRDEVNLREDFEVLQELVAEYPIIFGGSVDWHCFESFLKVASLVSSRAFAVDVHRDNSMVPFADIFNHRTAKENVHIECEEMVCPLCGEAFGCEHMDALEEMDEQEQDSESDSGCESEDGVSSDDESCVNSDSDEEDEEEEMGEELPLLVDPMGNAIAGDFQHGSDVEMDSASEDHGEHSSEDDSDTDSEDELVDTLEMVVFRPCKANTEVFNTYGEHGSAYLLHRYGFCDTKNPFDSVTLSTDDVMQAFALSVSEQRANDVSKVIKRFSYLFESRHRAHGQAESDDEGDDHEEDDQEDEEMEGDKMEEDHVEEDNTPRFSVDGPGHPDLDLAALLVLGLADEAVFAKASQSSQIFRHYFPIIRRFWAAFQDELDNDTPAPTAFRKANQDGAIKKASVGMVSNAVCHLAEARLKLIADDDVALGQRPADSEPLLVSRWESARILRSNERKVLTQCIKTYKKIATKLS</sequence>
<gene>
    <name evidence="2" type="ORF">H4R26_001128</name>
</gene>
<comment type="caution">
    <text evidence="2">The sequence shown here is derived from an EMBL/GenBank/DDBJ whole genome shotgun (WGS) entry which is preliminary data.</text>
</comment>
<dbReference type="InterPro" id="IPR024645">
    <property type="entry name" value="Mitochondr_Som1"/>
</dbReference>
<dbReference type="Pfam" id="PF11093">
    <property type="entry name" value="Mitochondr_Som1"/>
    <property type="match status" value="1"/>
</dbReference>
<feature type="compositionally biased region" description="Acidic residues" evidence="1">
    <location>
        <begin position="503"/>
        <end position="522"/>
    </location>
</feature>
<dbReference type="PANTHER" id="PTHR13271">
    <property type="entry name" value="UNCHARACTERIZED PUTATIVE METHYLTRANSFERASE"/>
    <property type="match status" value="1"/>
</dbReference>
<dbReference type="OrthoDB" id="441812at2759"/>
<feature type="compositionally biased region" description="Basic and acidic residues" evidence="1">
    <location>
        <begin position="523"/>
        <end position="536"/>
    </location>
</feature>
<dbReference type="Gene3D" id="3.90.1410.10">
    <property type="entry name" value="set domain protein methyltransferase, domain 1"/>
    <property type="match status" value="2"/>
</dbReference>
<keyword evidence="3" id="KW-1185">Reference proteome</keyword>
<feature type="compositionally biased region" description="Acidic residues" evidence="1">
    <location>
        <begin position="402"/>
        <end position="411"/>
    </location>
</feature>
<accession>A0A9W8BHC8</accession>